<dbReference type="FunFam" id="1.10.1070.11:FF:000033">
    <property type="entry name" value="Serine/threonine-protein kinase MEC1"/>
    <property type="match status" value="1"/>
</dbReference>
<dbReference type="CDD" id="cd00892">
    <property type="entry name" value="PIKKc_ATR"/>
    <property type="match status" value="1"/>
</dbReference>
<evidence type="ECO:0000256" key="8">
    <source>
        <dbReference type="ARBA" id="ARBA00022763"/>
    </source>
</evidence>
<dbReference type="GO" id="GO:0005694">
    <property type="term" value="C:chromosome"/>
    <property type="evidence" value="ECO:0007669"/>
    <property type="project" value="TreeGrafter"/>
</dbReference>
<dbReference type="InterPro" id="IPR000403">
    <property type="entry name" value="PI3/4_kinase_cat_dom"/>
</dbReference>
<feature type="domain" description="FAT" evidence="21">
    <location>
        <begin position="1291"/>
        <end position="1844"/>
    </location>
</feature>
<dbReference type="GO" id="GO:0004674">
    <property type="term" value="F:protein serine/threonine kinase activity"/>
    <property type="evidence" value="ECO:0007669"/>
    <property type="project" value="UniProtKB-KW"/>
</dbReference>
<keyword evidence="13" id="KW-0539">Nucleus</keyword>
<evidence type="ECO:0000256" key="12">
    <source>
        <dbReference type="ARBA" id="ARBA00023204"/>
    </source>
</evidence>
<dbReference type="InterPro" id="IPR011009">
    <property type="entry name" value="Kinase-like_dom_sf"/>
</dbReference>
<evidence type="ECO:0000256" key="9">
    <source>
        <dbReference type="ARBA" id="ARBA00022777"/>
    </source>
</evidence>
<keyword evidence="7" id="KW-0547">Nucleotide-binding</keyword>
<dbReference type="Gene3D" id="3.30.1010.10">
    <property type="entry name" value="Phosphatidylinositol 3-kinase Catalytic Subunit, Chain A, domain 4"/>
    <property type="match status" value="1"/>
</dbReference>
<keyword evidence="11" id="KW-0156">Chromatin regulator</keyword>
<dbReference type="GO" id="GO:0006281">
    <property type="term" value="P:DNA repair"/>
    <property type="evidence" value="ECO:0007669"/>
    <property type="project" value="UniProtKB-KW"/>
</dbReference>
<evidence type="ECO:0000259" key="20">
    <source>
        <dbReference type="PROSITE" id="PS50290"/>
    </source>
</evidence>
<dbReference type="RefSeq" id="XP_019038539.1">
    <property type="nucleotide sequence ID" value="XM_019183620.1"/>
</dbReference>
<evidence type="ECO:0000259" key="22">
    <source>
        <dbReference type="PROSITE" id="PS51190"/>
    </source>
</evidence>
<evidence type="ECO:0000256" key="15">
    <source>
        <dbReference type="ARBA" id="ARBA00029679"/>
    </source>
</evidence>
<keyword evidence="14" id="KW-0469">Meiosis</keyword>
<dbReference type="InterPro" id="IPR003151">
    <property type="entry name" value="PIK-rel_kinase_FAT"/>
</dbReference>
<dbReference type="SMART" id="SM00146">
    <property type="entry name" value="PI3Kc"/>
    <property type="match status" value="1"/>
</dbReference>
<comment type="catalytic activity">
    <reaction evidence="18">
        <text>L-threonyl-[protein] + ATP = O-phospho-L-threonyl-[protein] + ADP + H(+)</text>
        <dbReference type="Rhea" id="RHEA:46608"/>
        <dbReference type="Rhea" id="RHEA-COMP:11060"/>
        <dbReference type="Rhea" id="RHEA-COMP:11605"/>
        <dbReference type="ChEBI" id="CHEBI:15378"/>
        <dbReference type="ChEBI" id="CHEBI:30013"/>
        <dbReference type="ChEBI" id="CHEBI:30616"/>
        <dbReference type="ChEBI" id="CHEBI:61977"/>
        <dbReference type="ChEBI" id="CHEBI:456216"/>
        <dbReference type="EC" id="2.7.11.1"/>
    </reaction>
</comment>
<dbReference type="GO" id="GO:0000077">
    <property type="term" value="P:DNA damage checkpoint signaling"/>
    <property type="evidence" value="ECO:0007669"/>
    <property type="project" value="TreeGrafter"/>
</dbReference>
<dbReference type="GO" id="GO:0000723">
    <property type="term" value="P:telomere maintenance"/>
    <property type="evidence" value="ECO:0007669"/>
    <property type="project" value="TreeGrafter"/>
</dbReference>
<feature type="domain" description="FATC" evidence="22">
    <location>
        <begin position="2252"/>
        <end position="2284"/>
    </location>
</feature>
<dbReference type="InterPro" id="IPR003152">
    <property type="entry name" value="FATC_dom"/>
</dbReference>
<dbReference type="Proteomes" id="UP000094112">
    <property type="component" value="Unassembled WGS sequence"/>
</dbReference>
<evidence type="ECO:0000256" key="4">
    <source>
        <dbReference type="ARBA" id="ARBA00021345"/>
    </source>
</evidence>
<evidence type="ECO:0000256" key="18">
    <source>
        <dbReference type="ARBA" id="ARBA00047899"/>
    </source>
</evidence>
<dbReference type="GO" id="GO:0006325">
    <property type="term" value="P:chromatin organization"/>
    <property type="evidence" value="ECO:0007669"/>
    <property type="project" value="UniProtKB-KW"/>
</dbReference>
<dbReference type="PROSITE" id="PS51189">
    <property type="entry name" value="FAT"/>
    <property type="match status" value="1"/>
</dbReference>
<sequence length="2284" mass="260889">MSSGTTIAVDALNELVDTVLSGGSEDDSSETQLKLLTIIIKHGIQSKHRPKGTSQTEWVGKCLSAIELICEREPLLLNRESEDENVVIYKWILNSLIPLLATNDFVLVNNVKQTVITMIHIITAKLRLFSYKKDIRTFFLTTFDSYLTSLFKTSIEEKLINILSISTNLLSLLTDQELRAKMMIESFYDQTFESSARKLDYIISGLQNSIKNDKIDAIRSHLISSILNYTINGEYIMYPRLKLFLGLCYETIHSPTLPSHPSTQYTISYALLKTLSKCLDTNNQDLFKNSLSLKNTKEVVDRVSSFSSSFVKTFELLEYALALANGQDCGTSTTTAFEDKSLETIRLSIISKLVKKSDTLIMMNNLRLEIPPDCNTLTKWINSAKKSLEQPPEKYKAAPKVFYYNIITSLGDFFCMNDNFYNGKTGLCSVCCKTTLNLQHIKEDRSPIEKNKDVQLAYLLLSRYFLPDELVNGDTVLSMATLLTIYKIFAHYQPPKADSNCEFYKFVASHIQSQNRDIRLLAARIMPLYFISKHNIDDSNSEIIFKLLNSINMHENLYLAESTIMIWGQLAIASEGERLNAILFKLIDFLGSQNSFQSSIAFHELQIIAAAKDKTPWQLLAPFMSNLSLTIAKQLLTKPTMGQRVSELVGVSVSTILARTETQTVPYLLTYYKNDLISEIAKATGKKKIELVLDNRAKIFAVLLTSVVDVTEGKLHSILSNVCPELKNLALADLIVLIPTVWELLKMYSIELKNQEKIKKAIAFIFNITSTGESTSAALAEFFQRHILGVVQQFSDAIHDTKGLQPYVEKVKALNAIELLVQIAGSSIVSALPQISTCLQAALEIDLLRESCLRCWRILVQHLEESHLVTILDLSLAIVLQRWESFNSKCRKEAKTLLSAFFDKSELFRTKHVHCFFSLSDNDELLDLYTKVHQIIRKNERPNSLLYDISRRCKNDNKFVVKQALMDLNRFLVQYQTDFYTTFLPRQSYAAVVSTLYAVLLDILHKFKSNNDITIQCSKCLGLIGALDPTKYEIEKKRDQLIIASDFEDPKETVRFLLKFIDQNLVPAFWASEDPGKQLFLAYAMQEFLKLCGLDSSRIKVDSLDKSSHEYLLWSQFTDISKSTLTPLVSSKYSASVSNYDPLKYPIYKVTKEHSQWLRQFTLDLLKKAKGNNAEPIFFVCSSLVKDQDLSFCTFILPYVALNLTISQTNGHEAENIKKEIMAVLSVSLKEVHHLAADSLRLCYESIFNLLDYFRKWIFARKQLLKRRNIKKSDPAIKAVSDLLDSIPQQLMAMRSLQSNSYERAILYMEQCYRTDSYQDYFGDSFFTTMQNMYANIGDIDALDGVLKNFSTKSLNDRITELEYSDKWKMAQDCFEALGSSNGEYVDIDANTRLLNSFYNHNLYDRTLQKLDSLIITSQPLKKDWLNIGMETSMLSGNLESLLKWVRLFESSEEINDSQLLVNYHIGKALLYWKDQKMDMFESSLENAHMLIGGRLSMNRPVTLNKSRPMLVVLHSLSDITAISHQSSTHTFNSLASLMDLRLENTGNDFMANWYISSLRKVADFLAGNSFNLTDLSDTWVSAAKIARKHNRLDLSSSAIMNAIRLGNSNTDLEYAKLLWAQGDHSRALKFMEDLKNEERPLSERGKAEIQLKYTKWIDYSNNSSSTKIIEEYSATIKLDSTWEKGYYALGKYYNKLLDLKTSPTSEKINPRDISGEYERKTISFYLKAMQCGIKYLYEALPKVVTVWLDFSANISEVPGELQDTTKVTVLAERRKHLQSIHDDIAKASEKLPKYIWYTVFSQLLSRILHPNKVTSQLIIMIANQVVLEYPEHALWSLLAQYKSTQAERSRKAKKIIDLFTSSESKNSSISNATTVQAAKKIFNELIEVSKKQLPKVKGPLSLKDDFGFDHTSVPCPLVVPAKINFDITLPTSVQALKYHNPFPSTSRVTINRFDNRVDVLSSMQQPRHLYLRGSNGQTYSILCKPNDDLRKDAKLMEFTTMVDHLLRKDYESEQRKLHIKTYAVIPLNENYGIIEWVENSRTMRDILKVHYSNVNLGLDIATIRKVLDKDCDVSEKAVLFKKDILDQYPPVLYHWFIENFPDPSSWYDARNNYTRTTAVMSMVGYMLGLGDRHGENLLFNEKDGGILHVDFDCLFEKGLELTVPERVPFRLTRNMVDAFGITGVEGTFRKSCEVTLTLLRGNETTLMNILESFLHDPIMDWSHKRKTRNTPQSALSTIRRKIRGILDKEGLPMSIQGQAEFLIQQATSLENLCQMYIGWMAFW</sequence>
<evidence type="ECO:0000256" key="1">
    <source>
        <dbReference type="ARBA" id="ARBA00004123"/>
    </source>
</evidence>
<dbReference type="InterPro" id="IPR014009">
    <property type="entry name" value="PIK_FAT"/>
</dbReference>
<keyword evidence="5" id="KW-0723">Serine/threonine-protein kinase</keyword>
<dbReference type="Pfam" id="PF23593">
    <property type="entry name" value="HEAT_ATR"/>
    <property type="match status" value="1"/>
</dbReference>
<evidence type="ECO:0000256" key="14">
    <source>
        <dbReference type="ARBA" id="ARBA00023254"/>
    </source>
</evidence>
<keyword evidence="24" id="KW-1185">Reference proteome</keyword>
<dbReference type="InterPro" id="IPR057564">
    <property type="entry name" value="HEAT_ATR"/>
</dbReference>
<dbReference type="InterPro" id="IPR012993">
    <property type="entry name" value="UME"/>
</dbReference>
<evidence type="ECO:0000256" key="3">
    <source>
        <dbReference type="ARBA" id="ARBA00012513"/>
    </source>
</evidence>
<dbReference type="Gene3D" id="1.10.1070.11">
    <property type="entry name" value="Phosphatidylinositol 3-/4-kinase, catalytic domain"/>
    <property type="match status" value="1"/>
</dbReference>
<organism evidence="23 24">
    <name type="scientific">Wickerhamomyces anomalus (strain ATCC 58044 / CBS 1984 / NCYC 433 / NRRL Y-366-8)</name>
    <name type="common">Yeast</name>
    <name type="synonym">Hansenula anomala</name>
    <dbReference type="NCBI Taxonomy" id="683960"/>
    <lineage>
        <taxon>Eukaryota</taxon>
        <taxon>Fungi</taxon>
        <taxon>Dikarya</taxon>
        <taxon>Ascomycota</taxon>
        <taxon>Saccharomycotina</taxon>
        <taxon>Saccharomycetes</taxon>
        <taxon>Phaffomycetales</taxon>
        <taxon>Wickerhamomycetaceae</taxon>
        <taxon>Wickerhamomyces</taxon>
    </lineage>
</organism>
<dbReference type="InterPro" id="IPR018936">
    <property type="entry name" value="PI3/4_kinase_CS"/>
</dbReference>
<evidence type="ECO:0000256" key="6">
    <source>
        <dbReference type="ARBA" id="ARBA00022679"/>
    </source>
</evidence>
<gene>
    <name evidence="23" type="ORF">WICANDRAFT_63827</name>
</gene>
<keyword evidence="8" id="KW-0227">DNA damage</keyword>
<evidence type="ECO:0000259" key="21">
    <source>
        <dbReference type="PROSITE" id="PS51189"/>
    </source>
</evidence>
<evidence type="ECO:0000256" key="11">
    <source>
        <dbReference type="ARBA" id="ARBA00022853"/>
    </source>
</evidence>
<name>A0A1E3P362_WICAA</name>
<dbReference type="PROSITE" id="PS00916">
    <property type="entry name" value="PI3_4_KINASE_2"/>
    <property type="match status" value="1"/>
</dbReference>
<dbReference type="Pfam" id="PF02259">
    <property type="entry name" value="FAT"/>
    <property type="match status" value="1"/>
</dbReference>
<dbReference type="Pfam" id="PF00454">
    <property type="entry name" value="PI3_PI4_kinase"/>
    <property type="match status" value="1"/>
</dbReference>
<dbReference type="InterPro" id="IPR058681">
    <property type="entry name" value="HEAT_MEC1_N"/>
</dbReference>
<comment type="similarity">
    <text evidence="2">Belongs to the PI3/PI4-kinase family. ATM subfamily.</text>
</comment>
<keyword evidence="9" id="KW-0418">Kinase</keyword>
<proteinExistence type="inferred from homology"/>
<keyword evidence="6" id="KW-0808">Transferase</keyword>
<keyword evidence="10" id="KW-0067">ATP-binding</keyword>
<evidence type="ECO:0000256" key="19">
    <source>
        <dbReference type="ARBA" id="ARBA00048679"/>
    </source>
</evidence>
<dbReference type="PROSITE" id="PS51190">
    <property type="entry name" value="FATC"/>
    <property type="match status" value="1"/>
</dbReference>
<evidence type="ECO:0000256" key="10">
    <source>
        <dbReference type="ARBA" id="ARBA00022840"/>
    </source>
</evidence>
<dbReference type="PANTHER" id="PTHR11139">
    <property type="entry name" value="ATAXIA TELANGIECTASIA MUTATED ATM -RELATED"/>
    <property type="match status" value="1"/>
</dbReference>
<dbReference type="Pfam" id="PF25030">
    <property type="entry name" value="M-HEAT_ATR"/>
    <property type="match status" value="1"/>
</dbReference>
<dbReference type="GO" id="GO:0005634">
    <property type="term" value="C:nucleus"/>
    <property type="evidence" value="ECO:0007669"/>
    <property type="project" value="UniProtKB-SubCell"/>
</dbReference>
<dbReference type="OrthoDB" id="381190at2759"/>
<dbReference type="InterPro" id="IPR016024">
    <property type="entry name" value="ARM-type_fold"/>
</dbReference>
<dbReference type="SMART" id="SM01343">
    <property type="entry name" value="FATC"/>
    <property type="match status" value="1"/>
</dbReference>
<dbReference type="GO" id="GO:0051321">
    <property type="term" value="P:meiotic cell cycle"/>
    <property type="evidence" value="ECO:0007669"/>
    <property type="project" value="UniProtKB-KW"/>
</dbReference>
<evidence type="ECO:0000256" key="13">
    <source>
        <dbReference type="ARBA" id="ARBA00023242"/>
    </source>
</evidence>
<dbReference type="Pfam" id="PF08064">
    <property type="entry name" value="UME"/>
    <property type="match status" value="1"/>
</dbReference>
<dbReference type="PROSITE" id="PS50290">
    <property type="entry name" value="PI3_4_KINASE_3"/>
    <property type="match status" value="1"/>
</dbReference>
<dbReference type="SUPFAM" id="SSF48371">
    <property type="entry name" value="ARM repeat"/>
    <property type="match status" value="1"/>
</dbReference>
<keyword evidence="12" id="KW-0234">DNA repair</keyword>
<evidence type="ECO:0000256" key="16">
    <source>
        <dbReference type="ARBA" id="ARBA00030459"/>
    </source>
</evidence>
<dbReference type="GO" id="GO:0005524">
    <property type="term" value="F:ATP binding"/>
    <property type="evidence" value="ECO:0007669"/>
    <property type="project" value="UniProtKB-KW"/>
</dbReference>
<dbReference type="Pfam" id="PF02260">
    <property type="entry name" value="FATC"/>
    <property type="match status" value="1"/>
</dbReference>
<reference evidence="23 24" key="1">
    <citation type="journal article" date="2016" name="Proc. Natl. Acad. Sci. U.S.A.">
        <title>Comparative genomics of biotechnologically important yeasts.</title>
        <authorList>
            <person name="Riley R."/>
            <person name="Haridas S."/>
            <person name="Wolfe K.H."/>
            <person name="Lopes M.R."/>
            <person name="Hittinger C.T."/>
            <person name="Goeker M."/>
            <person name="Salamov A.A."/>
            <person name="Wisecaver J.H."/>
            <person name="Long T.M."/>
            <person name="Calvey C.H."/>
            <person name="Aerts A.L."/>
            <person name="Barry K.W."/>
            <person name="Choi C."/>
            <person name="Clum A."/>
            <person name="Coughlan A.Y."/>
            <person name="Deshpande S."/>
            <person name="Douglass A.P."/>
            <person name="Hanson S.J."/>
            <person name="Klenk H.-P."/>
            <person name="LaButti K.M."/>
            <person name="Lapidus A."/>
            <person name="Lindquist E.A."/>
            <person name="Lipzen A.M."/>
            <person name="Meier-Kolthoff J.P."/>
            <person name="Ohm R.A."/>
            <person name="Otillar R.P."/>
            <person name="Pangilinan J.L."/>
            <person name="Peng Y."/>
            <person name="Rokas A."/>
            <person name="Rosa C.A."/>
            <person name="Scheuner C."/>
            <person name="Sibirny A.A."/>
            <person name="Slot J.C."/>
            <person name="Stielow J.B."/>
            <person name="Sun H."/>
            <person name="Kurtzman C.P."/>
            <person name="Blackwell M."/>
            <person name="Grigoriev I.V."/>
            <person name="Jeffries T.W."/>
        </authorList>
    </citation>
    <scope>NUCLEOTIDE SEQUENCE [LARGE SCALE GENOMIC DNA]</scope>
    <source>
        <strain evidence="24">ATCC 58044 / CBS 1984 / NCYC 433 / NRRL Y-366-8</strain>
    </source>
</reference>
<dbReference type="EC" id="2.7.11.1" evidence="3"/>
<dbReference type="Pfam" id="PF25385">
    <property type="entry name" value="HEAT_MEC1_N"/>
    <property type="match status" value="1"/>
</dbReference>
<evidence type="ECO:0000256" key="2">
    <source>
        <dbReference type="ARBA" id="ARBA00010769"/>
    </source>
</evidence>
<dbReference type="STRING" id="683960.A0A1E3P362"/>
<feature type="domain" description="PI3K/PI4K catalytic" evidence="20">
    <location>
        <begin position="1954"/>
        <end position="2268"/>
    </location>
</feature>
<dbReference type="GeneID" id="30200866"/>
<dbReference type="InterPro" id="IPR056802">
    <property type="entry name" value="ATR-like_M-HEAT"/>
</dbReference>
<comment type="subcellular location">
    <subcellularLocation>
        <location evidence="1">Nucleus</location>
    </subcellularLocation>
</comment>
<dbReference type="InterPro" id="IPR050517">
    <property type="entry name" value="DDR_Repair_Kinase"/>
</dbReference>
<evidence type="ECO:0000256" key="5">
    <source>
        <dbReference type="ARBA" id="ARBA00022527"/>
    </source>
</evidence>
<evidence type="ECO:0000313" key="23">
    <source>
        <dbReference type="EMBL" id="ODQ59332.1"/>
    </source>
</evidence>
<dbReference type="EMBL" id="KV454211">
    <property type="protein sequence ID" value="ODQ59332.1"/>
    <property type="molecule type" value="Genomic_DNA"/>
</dbReference>
<dbReference type="InterPro" id="IPR036940">
    <property type="entry name" value="PI3/4_kinase_cat_sf"/>
</dbReference>
<dbReference type="PANTHER" id="PTHR11139:SF125">
    <property type="entry name" value="SERINE_THREONINE-PROTEIN KINASE MEC1"/>
    <property type="match status" value="1"/>
</dbReference>
<dbReference type="SUPFAM" id="SSF56112">
    <property type="entry name" value="Protein kinase-like (PK-like)"/>
    <property type="match status" value="1"/>
</dbReference>
<evidence type="ECO:0000256" key="17">
    <source>
        <dbReference type="ARBA" id="ARBA00033001"/>
    </source>
</evidence>
<accession>A0A1E3P362</accession>
<protein>
    <recommendedName>
        <fullName evidence="4">Serine/threonine-protein kinase MEC1</fullName>
        <ecNumber evidence="3">2.7.11.1</ecNumber>
    </recommendedName>
    <alternativeName>
        <fullName evidence="17">ATR homolog</fullName>
    </alternativeName>
    <alternativeName>
        <fullName evidence="16">DNA-damage checkpoint kinase MEC1</fullName>
    </alternativeName>
    <alternativeName>
        <fullName evidence="15">Mitosis entry checkpoint protein 1</fullName>
    </alternativeName>
</protein>
<comment type="catalytic activity">
    <reaction evidence="19">
        <text>L-seryl-[protein] + ATP = O-phospho-L-seryl-[protein] + ADP + H(+)</text>
        <dbReference type="Rhea" id="RHEA:17989"/>
        <dbReference type="Rhea" id="RHEA-COMP:9863"/>
        <dbReference type="Rhea" id="RHEA-COMP:11604"/>
        <dbReference type="ChEBI" id="CHEBI:15378"/>
        <dbReference type="ChEBI" id="CHEBI:29999"/>
        <dbReference type="ChEBI" id="CHEBI:30616"/>
        <dbReference type="ChEBI" id="CHEBI:83421"/>
        <dbReference type="ChEBI" id="CHEBI:456216"/>
        <dbReference type="EC" id="2.7.11.1"/>
    </reaction>
</comment>
<dbReference type="SMART" id="SM00802">
    <property type="entry name" value="UME"/>
    <property type="match status" value="1"/>
</dbReference>
<evidence type="ECO:0000313" key="24">
    <source>
        <dbReference type="Proteomes" id="UP000094112"/>
    </source>
</evidence>
<evidence type="ECO:0000256" key="7">
    <source>
        <dbReference type="ARBA" id="ARBA00022741"/>
    </source>
</evidence>